<protein>
    <submittedName>
        <fullName evidence="2">Cytochrome P450 17A1</fullName>
    </submittedName>
</protein>
<dbReference type="GeneID" id="24110921"/>
<dbReference type="Proteomes" id="UP000014071">
    <property type="component" value="Unassembled WGS sequence"/>
</dbReference>
<gene>
    <name evidence="2" type="ORF">PHSY_005643</name>
</gene>
<accession>R9PIW0</accession>
<sequence>MTTGSLAVHYHSMQNYLLEDANVAVNLFIASDRLARSQARSDAQPQCTRSHDFCRNTIYCIQRTRNMSCFDCVSNQEESGTQKPRSNMDKDRRNSERKQALQFRTPPKTKAKSVGNVANFRFRKSNPQVKTRRFTSRLADARQLHHNSSALVLLFMCR</sequence>
<reference evidence="3" key="1">
    <citation type="journal article" date="2013" name="Genome Announc.">
        <title>Draft genome sequence of the basidiomycetous yeast-like fungus Pseudozyma hubeiensis SY62, which produces an abundant amount of the biosurfactant mannosylerythritol lipids.</title>
        <authorList>
            <person name="Konishi M."/>
            <person name="Hatada Y."/>
            <person name="Horiuchi J."/>
        </authorList>
    </citation>
    <scope>NUCLEOTIDE SEQUENCE [LARGE SCALE GENOMIC DNA]</scope>
    <source>
        <strain evidence="3">SY62</strain>
    </source>
</reference>
<dbReference type="RefSeq" id="XP_012191642.1">
    <property type="nucleotide sequence ID" value="XM_012336252.1"/>
</dbReference>
<dbReference type="AlphaFoldDB" id="R9PIW0"/>
<proteinExistence type="predicted"/>
<evidence type="ECO:0000313" key="3">
    <source>
        <dbReference type="Proteomes" id="UP000014071"/>
    </source>
</evidence>
<organism evidence="2 3">
    <name type="scientific">Pseudozyma hubeiensis (strain SY62)</name>
    <name type="common">Yeast</name>
    <dbReference type="NCBI Taxonomy" id="1305764"/>
    <lineage>
        <taxon>Eukaryota</taxon>
        <taxon>Fungi</taxon>
        <taxon>Dikarya</taxon>
        <taxon>Basidiomycota</taxon>
        <taxon>Ustilaginomycotina</taxon>
        <taxon>Ustilaginomycetes</taxon>
        <taxon>Ustilaginales</taxon>
        <taxon>Ustilaginaceae</taxon>
        <taxon>Pseudozyma</taxon>
    </lineage>
</organism>
<name>R9PIW0_PSEHS</name>
<feature type="region of interest" description="Disordered" evidence="1">
    <location>
        <begin position="76"/>
        <end position="99"/>
    </location>
</feature>
<evidence type="ECO:0000256" key="1">
    <source>
        <dbReference type="SAM" id="MobiDB-lite"/>
    </source>
</evidence>
<feature type="compositionally biased region" description="Basic and acidic residues" evidence="1">
    <location>
        <begin position="86"/>
        <end position="99"/>
    </location>
</feature>
<evidence type="ECO:0000313" key="2">
    <source>
        <dbReference type="EMBL" id="GAC98055.1"/>
    </source>
</evidence>
<feature type="compositionally biased region" description="Polar residues" evidence="1">
    <location>
        <begin position="76"/>
        <end position="85"/>
    </location>
</feature>
<dbReference type="EMBL" id="DF238815">
    <property type="protein sequence ID" value="GAC98055.1"/>
    <property type="molecule type" value="Genomic_DNA"/>
</dbReference>
<dbReference type="HOGENOM" id="CLU_1670159_0_0_1"/>
<keyword evidence="3" id="KW-1185">Reference proteome</keyword>